<feature type="region of interest" description="Disordered" evidence="1">
    <location>
        <begin position="512"/>
        <end position="598"/>
    </location>
</feature>
<evidence type="ECO:0000259" key="2">
    <source>
        <dbReference type="Pfam" id="PF25909"/>
    </source>
</evidence>
<dbReference type="InterPro" id="IPR058706">
    <property type="entry name" value="zf-C2H2_AHC1-like"/>
</dbReference>
<sequence length="651" mass="70218">MLGSFQVRLPWCSDQLTPKLSDKAAAIDAMRPSPVVSISSLNKLKRKHTCSPEPFAAPWTQPNKKQRLDLDQQSVASPHSTTENADLQQTLQQTSESPLPVSEPVQENNVVIPTAQSPDMSKPATPPDQQILEAELETMQRLCGLTPLQQIIDNVFNESILLKHNELRLIEQELAKCQVALEQLRRCEIRPYPGSEHPSPLVTSGLGAAVEPPAGFTRPAHPAPYGVTDGPYTRHYRHWLLHDPEFDPIPEYAAASSSDLSTPAGARSTRNHGYARKSIGKSFHTPARSIDTLHSLPNYPAPAPKDKSAPLVLKRSTDGQMVKLICNNCHRGNFSSIQGFLNHCRIAHKVDYKSHDAAAIDCGQPLDQHEAANLPVETQSAPAHKPSASRSSSSFATPAKNLVHPMNMSGNVAMPASVPQNVAFGANNGLKAVPKLAQNSSHLPSTPLNGSAQAPRLSAHFAKHNLGGNLADAIDAAKQKIDLGVEEDVSSPDVMTPDSPLVLAAGLRFAQKNSEQASRKGHKESGQRHRPSPLSASHATFILGRDNGEIPESPQDHLSNLSPHTADSNPGLVSDHEDDDHNSGSEDEAPHSAIAHSLGVRRDCSDNMDIDIAVDDDIDEHGVVIRRNSMIAGNERVLKTAGGSSKKHVGH</sequence>
<evidence type="ECO:0000256" key="1">
    <source>
        <dbReference type="SAM" id="MobiDB-lite"/>
    </source>
</evidence>
<feature type="compositionally biased region" description="Polar residues" evidence="1">
    <location>
        <begin position="71"/>
        <end position="97"/>
    </location>
</feature>
<feature type="region of interest" description="Disordered" evidence="1">
    <location>
        <begin position="255"/>
        <end position="280"/>
    </location>
</feature>
<feature type="region of interest" description="Disordered" evidence="1">
    <location>
        <begin position="52"/>
        <end position="105"/>
    </location>
</feature>
<protein>
    <recommendedName>
        <fullName evidence="2">AHC1-like C2H2 zinc-finger domain-containing protein</fullName>
    </recommendedName>
</protein>
<gene>
    <name evidence="3" type="ORF">R9X50_00117000</name>
</gene>
<dbReference type="Pfam" id="PF25909">
    <property type="entry name" value="zf-C2H2_AHC1"/>
    <property type="match status" value="1"/>
</dbReference>
<feature type="compositionally biased region" description="Polar residues" evidence="1">
    <location>
        <begin position="556"/>
        <end position="568"/>
    </location>
</feature>
<proteinExistence type="predicted"/>
<feature type="domain" description="AHC1-like C2H2 zinc-finger" evidence="2">
    <location>
        <begin position="313"/>
        <end position="364"/>
    </location>
</feature>
<organism evidence="3 4">
    <name type="scientific">Acrodontium crateriforme</name>
    <dbReference type="NCBI Taxonomy" id="150365"/>
    <lineage>
        <taxon>Eukaryota</taxon>
        <taxon>Fungi</taxon>
        <taxon>Dikarya</taxon>
        <taxon>Ascomycota</taxon>
        <taxon>Pezizomycotina</taxon>
        <taxon>Dothideomycetes</taxon>
        <taxon>Dothideomycetidae</taxon>
        <taxon>Mycosphaerellales</taxon>
        <taxon>Teratosphaeriaceae</taxon>
        <taxon>Acrodontium</taxon>
    </lineage>
</organism>
<dbReference type="Proteomes" id="UP001303373">
    <property type="component" value="Chromosome 2"/>
</dbReference>
<evidence type="ECO:0000313" key="4">
    <source>
        <dbReference type="Proteomes" id="UP001303373"/>
    </source>
</evidence>
<reference evidence="3 4" key="1">
    <citation type="submission" date="2023-11" db="EMBL/GenBank/DDBJ databases">
        <title>An acidophilic fungus is an integral part of prey digestion in a carnivorous sundew plant.</title>
        <authorList>
            <person name="Tsai I.J."/>
        </authorList>
    </citation>
    <scope>NUCLEOTIDE SEQUENCE [LARGE SCALE GENOMIC DNA]</scope>
    <source>
        <strain evidence="3">169a</strain>
    </source>
</reference>
<accession>A0AAQ3R7N5</accession>
<name>A0AAQ3R7N5_9PEZI</name>
<evidence type="ECO:0000313" key="3">
    <source>
        <dbReference type="EMBL" id="WPG98380.1"/>
    </source>
</evidence>
<dbReference type="EMBL" id="CP138581">
    <property type="protein sequence ID" value="WPG98380.1"/>
    <property type="molecule type" value="Genomic_DNA"/>
</dbReference>
<keyword evidence="4" id="KW-1185">Reference proteome</keyword>
<dbReference type="AlphaFoldDB" id="A0AAQ3R7N5"/>
<feature type="compositionally biased region" description="Basic residues" evidence="1">
    <location>
        <begin position="269"/>
        <end position="279"/>
    </location>
</feature>
<feature type="compositionally biased region" description="Basic and acidic residues" evidence="1">
    <location>
        <begin position="579"/>
        <end position="590"/>
    </location>
</feature>